<keyword evidence="2" id="KW-0964">Secreted</keyword>
<dbReference type="InterPro" id="IPR050392">
    <property type="entry name" value="Collagen/C1q_domain"/>
</dbReference>
<dbReference type="PANTHER" id="PTHR15427">
    <property type="entry name" value="EMILIN ELASTIN MICROFIBRIL INTERFACE-LOCATED PROTEIN ELASTIN MICROFIBRIL INTERFACER"/>
    <property type="match status" value="1"/>
</dbReference>
<name>A0A8S3Q7N8_MYTED</name>
<organism evidence="4 5">
    <name type="scientific">Mytilus edulis</name>
    <name type="common">Blue mussel</name>
    <dbReference type="NCBI Taxonomy" id="6550"/>
    <lineage>
        <taxon>Eukaryota</taxon>
        <taxon>Metazoa</taxon>
        <taxon>Spiralia</taxon>
        <taxon>Lophotrochozoa</taxon>
        <taxon>Mollusca</taxon>
        <taxon>Bivalvia</taxon>
        <taxon>Autobranchia</taxon>
        <taxon>Pteriomorphia</taxon>
        <taxon>Mytilida</taxon>
        <taxon>Mytiloidea</taxon>
        <taxon>Mytilidae</taxon>
        <taxon>Mytilinae</taxon>
        <taxon>Mytilus</taxon>
    </lineage>
</organism>
<dbReference type="SMART" id="SM00110">
    <property type="entry name" value="C1Q"/>
    <property type="match status" value="1"/>
</dbReference>
<dbReference type="PROSITE" id="PS50871">
    <property type="entry name" value="C1Q"/>
    <property type="match status" value="1"/>
</dbReference>
<dbReference type="InterPro" id="IPR008983">
    <property type="entry name" value="Tumour_necrosis_fac-like_dom"/>
</dbReference>
<dbReference type="Gene3D" id="2.60.120.40">
    <property type="match status" value="1"/>
</dbReference>
<protein>
    <recommendedName>
        <fullName evidence="3">C1q domain-containing protein</fullName>
    </recommendedName>
</protein>
<comment type="caution">
    <text evidence="4">The sequence shown here is derived from an EMBL/GenBank/DDBJ whole genome shotgun (WGS) entry which is preliminary data.</text>
</comment>
<evidence type="ECO:0000313" key="5">
    <source>
        <dbReference type="Proteomes" id="UP000683360"/>
    </source>
</evidence>
<comment type="subcellular location">
    <subcellularLocation>
        <location evidence="1">Secreted</location>
    </subcellularLocation>
</comment>
<dbReference type="SUPFAM" id="SSF49842">
    <property type="entry name" value="TNF-like"/>
    <property type="match status" value="1"/>
</dbReference>
<reference evidence="4" key="1">
    <citation type="submission" date="2021-03" db="EMBL/GenBank/DDBJ databases">
        <authorList>
            <person name="Bekaert M."/>
        </authorList>
    </citation>
    <scope>NUCLEOTIDE SEQUENCE</scope>
</reference>
<dbReference type="EMBL" id="CAJPWZ010000413">
    <property type="protein sequence ID" value="CAG2192588.1"/>
    <property type="molecule type" value="Genomic_DNA"/>
</dbReference>
<dbReference type="OrthoDB" id="6143891at2759"/>
<dbReference type="AlphaFoldDB" id="A0A8S3Q7N8"/>
<keyword evidence="5" id="KW-1185">Reference proteome</keyword>
<dbReference type="GO" id="GO:0005576">
    <property type="term" value="C:extracellular region"/>
    <property type="evidence" value="ECO:0007669"/>
    <property type="project" value="UniProtKB-SubCell"/>
</dbReference>
<dbReference type="Proteomes" id="UP000683360">
    <property type="component" value="Unassembled WGS sequence"/>
</dbReference>
<evidence type="ECO:0000256" key="1">
    <source>
        <dbReference type="ARBA" id="ARBA00004613"/>
    </source>
</evidence>
<sequence length="191" mass="21522">MTLDISKNEKRIEEMLAEQKKDQLAEQKKDQSVVAQMILDISKNVKRIGEISAEQKKDQSVVAQMTLSISKNEKRIGDISVEQKKDQSDIKPAFAAYFNKDAYGYISLARGQILIFDRVQLNVGGGYNTGTGYFTVPRTGLYLVSCKLRSQANRHLHVFLMKNHNKVALSYGGNYNEGSFTLPVQVDKEIN</sequence>
<dbReference type="Pfam" id="PF00386">
    <property type="entry name" value="C1q"/>
    <property type="match status" value="1"/>
</dbReference>
<evidence type="ECO:0000259" key="3">
    <source>
        <dbReference type="PROSITE" id="PS50871"/>
    </source>
</evidence>
<feature type="domain" description="C1q" evidence="3">
    <location>
        <begin position="87"/>
        <end position="191"/>
    </location>
</feature>
<dbReference type="InterPro" id="IPR001073">
    <property type="entry name" value="C1q_dom"/>
</dbReference>
<evidence type="ECO:0000256" key="2">
    <source>
        <dbReference type="ARBA" id="ARBA00022525"/>
    </source>
</evidence>
<dbReference type="PANTHER" id="PTHR15427:SF50">
    <property type="entry name" value="COMPLEMENT C1Q TUMOR NECROSIS FACTOR-RELATED PROTEIN 2-LIKE"/>
    <property type="match status" value="1"/>
</dbReference>
<evidence type="ECO:0000313" key="4">
    <source>
        <dbReference type="EMBL" id="CAG2192588.1"/>
    </source>
</evidence>
<proteinExistence type="predicted"/>
<accession>A0A8S3Q7N8</accession>
<gene>
    <name evidence="4" type="ORF">MEDL_7733</name>
</gene>